<evidence type="ECO:0000256" key="2">
    <source>
        <dbReference type="SAM" id="SignalP"/>
    </source>
</evidence>
<dbReference type="SUPFAM" id="SSF56024">
    <property type="entry name" value="Phospholipase D/nuclease"/>
    <property type="match status" value="2"/>
</dbReference>
<organism evidence="4 5">
    <name type="scientific">Stenotrophomonas maltophilia</name>
    <name type="common">Pseudomonas maltophilia</name>
    <name type="synonym">Xanthomonas maltophilia</name>
    <dbReference type="NCBI Taxonomy" id="40324"/>
    <lineage>
        <taxon>Bacteria</taxon>
        <taxon>Pseudomonadati</taxon>
        <taxon>Pseudomonadota</taxon>
        <taxon>Gammaproteobacteria</taxon>
        <taxon>Lysobacterales</taxon>
        <taxon>Lysobacteraceae</taxon>
        <taxon>Stenotrophomonas</taxon>
        <taxon>Stenotrophomonas maltophilia group</taxon>
    </lineage>
</organism>
<accession>A0A270NBC8</accession>
<feature type="compositionally biased region" description="Low complexity" evidence="1">
    <location>
        <begin position="450"/>
        <end position="459"/>
    </location>
</feature>
<feature type="region of interest" description="Disordered" evidence="1">
    <location>
        <begin position="433"/>
        <end position="502"/>
    </location>
</feature>
<comment type="caution">
    <text evidence="4">The sequence shown here is derived from an EMBL/GenBank/DDBJ whole genome shotgun (WGS) entry which is preliminary data.</text>
</comment>
<dbReference type="InterPro" id="IPR025202">
    <property type="entry name" value="PLD-like_dom"/>
</dbReference>
<keyword evidence="2" id="KW-0732">Signal</keyword>
<dbReference type="Pfam" id="PF13091">
    <property type="entry name" value="PLDc_2"/>
    <property type="match status" value="2"/>
</dbReference>
<dbReference type="RefSeq" id="WP_095378441.1">
    <property type="nucleotide sequence ID" value="NZ_JAEDWG010000028.1"/>
</dbReference>
<evidence type="ECO:0000313" key="4">
    <source>
        <dbReference type="EMBL" id="PAM69327.1"/>
    </source>
</evidence>
<feature type="domain" description="PLD phosphodiesterase" evidence="3">
    <location>
        <begin position="186"/>
        <end position="213"/>
    </location>
</feature>
<dbReference type="PROSITE" id="PS51257">
    <property type="entry name" value="PROKAR_LIPOPROTEIN"/>
    <property type="match status" value="1"/>
</dbReference>
<proteinExistence type="predicted"/>
<sequence>MNLLLRILALATVLLGSGCASLSHAERDRAEAIAVQARSTVVGCQRADRCAQDSPLRALAGRAFTESTPEQPRHYATLLDEGEGALVARLNLLRSATRSIDLQTYIFDKDDSARLVIDELLAASRRGVKVRVLIDQLSAISDLQILGALSGAHQNFQLRVYNPTFGKARLNYFDYAGSVLCCFRRFNQRMHNKLLVIDDAIGVVGGRNYQDDYYDWDREYNFRDRDVLIAGPEARAMAANFDAFWHARRSVPAERLNDVGRTLLREGVPTLPPASFRRPERVQRVSAEANDINFVSRSFVDTALPVASVRYVADLPRKHRREKADAPLAGQHVTEPQLDALIAGAQEEVILQTPYLVLSKPAQKLFRELRKRPQPPRVVVSSNSLAATDNPIVYALSYKYKRRNMRELGFNIFEYKPFPLDAPVDYRNLLPDPIAAPGGDDDGGRNPLIGGSAAGSNAGDSRDRDEHPAPTGKQGPVNHPRTGSAYQNARERRRAAGSEVETRLLRTETRPSFLGSKAVNKPLPVTRKGARMGLHAKSLVVDRRIGVVGTHNFDPRSENYNTEGAVIIDDPAFAEQLAESILRDTHPQNSWTVAPRAKPPVLSGLNYSVGKASEALPILDFWPWRYATDYEFKPGPDCPQPLPRQDPDFHRCYVAVGDFPEVNVGPKWLLVRMLTAFGAGLVPIL</sequence>
<evidence type="ECO:0000256" key="1">
    <source>
        <dbReference type="SAM" id="MobiDB-lite"/>
    </source>
</evidence>
<dbReference type="GO" id="GO:0032049">
    <property type="term" value="P:cardiolipin biosynthetic process"/>
    <property type="evidence" value="ECO:0007669"/>
    <property type="project" value="UniProtKB-ARBA"/>
</dbReference>
<evidence type="ECO:0000313" key="5">
    <source>
        <dbReference type="Proteomes" id="UP000216433"/>
    </source>
</evidence>
<name>A0A270NBC8_STEMA</name>
<dbReference type="PANTHER" id="PTHR21248:SF12">
    <property type="entry name" value="CARDIOLIPIN SYNTHASE C"/>
    <property type="match status" value="1"/>
</dbReference>
<dbReference type="AlphaFoldDB" id="A0A270NBC8"/>
<dbReference type="GO" id="GO:0030572">
    <property type="term" value="F:phosphatidyltransferase activity"/>
    <property type="evidence" value="ECO:0007669"/>
    <property type="project" value="UniProtKB-ARBA"/>
</dbReference>
<dbReference type="EMBL" id="NJGC01000020">
    <property type="protein sequence ID" value="PAM69327.1"/>
    <property type="molecule type" value="Genomic_DNA"/>
</dbReference>
<dbReference type="Gene3D" id="3.30.870.10">
    <property type="entry name" value="Endonuclease Chain A"/>
    <property type="match status" value="2"/>
</dbReference>
<protein>
    <submittedName>
        <fullName evidence="4">Phospholipase D family protein</fullName>
    </submittedName>
</protein>
<dbReference type="CDD" id="cd09111">
    <property type="entry name" value="PLDc_ymdC_like_1"/>
    <property type="match status" value="1"/>
</dbReference>
<feature type="domain" description="PLD phosphodiesterase" evidence="3">
    <location>
        <begin position="530"/>
        <end position="557"/>
    </location>
</feature>
<dbReference type="PROSITE" id="PS50035">
    <property type="entry name" value="PLD"/>
    <property type="match status" value="2"/>
</dbReference>
<gene>
    <name evidence="4" type="ORF">CEK00_16425</name>
</gene>
<reference evidence="4 5" key="1">
    <citation type="submission" date="2017-06" db="EMBL/GenBank/DDBJ databases">
        <title>Genome sequencing and assembly of Stenotrophomonas maltophilia DF07.</title>
        <authorList>
            <person name="Iyer R."/>
        </authorList>
    </citation>
    <scope>NUCLEOTIDE SEQUENCE [LARGE SCALE GENOMIC DNA]</scope>
    <source>
        <strain evidence="4 5">DF07</strain>
    </source>
</reference>
<dbReference type="Proteomes" id="UP000216433">
    <property type="component" value="Unassembled WGS sequence"/>
</dbReference>
<dbReference type="InterPro" id="IPR001736">
    <property type="entry name" value="PLipase_D/transphosphatidylase"/>
</dbReference>
<feature type="chain" id="PRO_5012786379" evidence="2">
    <location>
        <begin position="26"/>
        <end position="685"/>
    </location>
</feature>
<feature type="signal peptide" evidence="2">
    <location>
        <begin position="1"/>
        <end position="25"/>
    </location>
</feature>
<dbReference type="SMART" id="SM00155">
    <property type="entry name" value="PLDc"/>
    <property type="match status" value="2"/>
</dbReference>
<evidence type="ECO:0000259" key="3">
    <source>
        <dbReference type="PROSITE" id="PS50035"/>
    </source>
</evidence>
<dbReference type="PANTHER" id="PTHR21248">
    <property type="entry name" value="CARDIOLIPIN SYNTHASE"/>
    <property type="match status" value="1"/>
</dbReference>